<accession>A0A3N5CRL2</accession>
<evidence type="ECO:0000313" key="3">
    <source>
        <dbReference type="EMBL" id="RPF71247.1"/>
    </source>
</evidence>
<proteinExistence type="predicted"/>
<dbReference type="GO" id="GO:0035438">
    <property type="term" value="F:cyclic-di-GMP binding"/>
    <property type="evidence" value="ECO:0007669"/>
    <property type="project" value="InterPro"/>
</dbReference>
<comment type="caution">
    <text evidence="3">The sequence shown here is derived from an EMBL/GenBank/DDBJ whole genome shotgun (WGS) entry which is preliminary data.</text>
</comment>
<dbReference type="SUPFAM" id="SSF141371">
    <property type="entry name" value="PilZ domain-like"/>
    <property type="match status" value="1"/>
</dbReference>
<dbReference type="EMBL" id="RPFZ01000001">
    <property type="protein sequence ID" value="RPF71247.1"/>
    <property type="molecule type" value="Genomic_DNA"/>
</dbReference>
<dbReference type="Proteomes" id="UP000275232">
    <property type="component" value="Unassembled WGS sequence"/>
</dbReference>
<evidence type="ECO:0000313" key="4">
    <source>
        <dbReference type="Proteomes" id="UP000275232"/>
    </source>
</evidence>
<dbReference type="Pfam" id="PF07238">
    <property type="entry name" value="PilZ"/>
    <property type="match status" value="1"/>
</dbReference>
<evidence type="ECO:0000259" key="2">
    <source>
        <dbReference type="Pfam" id="PF07238"/>
    </source>
</evidence>
<protein>
    <submittedName>
        <fullName evidence="3">PilZ domain-containing protein</fullName>
    </submittedName>
</protein>
<dbReference type="RefSeq" id="WP_123879509.1">
    <property type="nucleotide sequence ID" value="NZ_RPFZ01000001.1"/>
</dbReference>
<evidence type="ECO:0000256" key="1">
    <source>
        <dbReference type="SAM" id="MobiDB-lite"/>
    </source>
</evidence>
<feature type="domain" description="PilZ" evidence="2">
    <location>
        <begin position="18"/>
        <end position="89"/>
    </location>
</feature>
<dbReference type="OrthoDB" id="7391081at2"/>
<gene>
    <name evidence="3" type="ORF">EG799_06215</name>
</gene>
<name>A0A3N5CRL2_9SPHN</name>
<sequence length="116" mass="12801">MSEIDTRQVGRDSLFLLAQLRVDGQEAAQRVKVRNLSTGGMMAEGDVRVMRGQLVAVELRNIGWVEGTVAWKQDNRFGIAFVDEIDPRQARGPAAAPTTSSVHPAYDSQGRMMRNS</sequence>
<organism evidence="3 4">
    <name type="scientific">Aurantiacibacter spongiae</name>
    <dbReference type="NCBI Taxonomy" id="2488860"/>
    <lineage>
        <taxon>Bacteria</taxon>
        <taxon>Pseudomonadati</taxon>
        <taxon>Pseudomonadota</taxon>
        <taxon>Alphaproteobacteria</taxon>
        <taxon>Sphingomonadales</taxon>
        <taxon>Erythrobacteraceae</taxon>
        <taxon>Aurantiacibacter</taxon>
    </lineage>
</organism>
<dbReference type="AlphaFoldDB" id="A0A3N5CRL2"/>
<reference evidence="3 4" key="1">
    <citation type="submission" date="2018-11" db="EMBL/GenBank/DDBJ databases">
        <title>Erythrobacter spongiae sp. nov., isolated from a marine sponge.</title>
        <authorList>
            <person name="Zhuang L."/>
            <person name="Luo L."/>
        </authorList>
    </citation>
    <scope>NUCLEOTIDE SEQUENCE [LARGE SCALE GENOMIC DNA]</scope>
    <source>
        <strain evidence="3 4">HN-E23</strain>
    </source>
</reference>
<keyword evidence="4" id="KW-1185">Reference proteome</keyword>
<dbReference type="InterPro" id="IPR009875">
    <property type="entry name" value="PilZ_domain"/>
</dbReference>
<feature type="region of interest" description="Disordered" evidence="1">
    <location>
        <begin position="89"/>
        <end position="116"/>
    </location>
</feature>